<dbReference type="InterPro" id="IPR011008">
    <property type="entry name" value="Dimeric_a/b-barrel"/>
</dbReference>
<organism evidence="2 4">
    <name type="scientific">Haloarcula marismortui ATCC 33800</name>
    <dbReference type="NCBI Taxonomy" id="662476"/>
    <lineage>
        <taxon>Archaea</taxon>
        <taxon>Methanobacteriati</taxon>
        <taxon>Methanobacteriota</taxon>
        <taxon>Stenosarchaea group</taxon>
        <taxon>Halobacteria</taxon>
        <taxon>Halobacteriales</taxon>
        <taxon>Haloarculaceae</taxon>
        <taxon>Haloarcula</taxon>
    </lineage>
</organism>
<dbReference type="Proteomes" id="UP000011659">
    <property type="component" value="Unassembled WGS sequence"/>
</dbReference>
<dbReference type="Pfam" id="PF03992">
    <property type="entry name" value="ABM"/>
    <property type="match status" value="1"/>
</dbReference>
<geneLocation type="plasmid" evidence="3 5">
    <name>pHsi540</name>
</geneLocation>
<dbReference type="OrthoDB" id="8931at2157"/>
<keyword evidence="4" id="KW-1185">Reference proteome</keyword>
<dbReference type="SUPFAM" id="SSF54909">
    <property type="entry name" value="Dimeric alpha+beta barrel"/>
    <property type="match status" value="1"/>
</dbReference>
<proteinExistence type="predicted"/>
<dbReference type="AlphaFoldDB" id="M0JK88"/>
<evidence type="ECO:0000313" key="2">
    <source>
        <dbReference type="EMBL" id="EMA09527.1"/>
    </source>
</evidence>
<dbReference type="PANTHER" id="PTHR33336:SF15">
    <property type="entry name" value="ABM DOMAIN-CONTAINING PROTEIN"/>
    <property type="match status" value="1"/>
</dbReference>
<name>M0JK88_9EURY</name>
<sequence length="101" mass="11371">MLVVHAEFPIDPEKRDEALDLIRELVEQSRAEDGVIDYQVATDIDDPNLFRFTEQYEDEAAFGAHAETDHFGTFESALPDLLAGEPDVTRFEVDSASEVEL</sequence>
<keyword evidence="3" id="KW-0614">Plasmid</keyword>
<dbReference type="PROSITE" id="PS51725">
    <property type="entry name" value="ABM"/>
    <property type="match status" value="1"/>
</dbReference>
<dbReference type="InterPro" id="IPR050744">
    <property type="entry name" value="AI-2_Isomerase_LsrG"/>
</dbReference>
<dbReference type="EMBL" id="AOLR01000046">
    <property type="protein sequence ID" value="EMA09527.1"/>
    <property type="molecule type" value="Genomic_DNA"/>
</dbReference>
<dbReference type="GeneID" id="64824838"/>
<dbReference type="EMBL" id="CP073368">
    <property type="protein sequence ID" value="QUJ74291.1"/>
    <property type="molecule type" value="Genomic_DNA"/>
</dbReference>
<keyword evidence="2" id="KW-0503">Monooxygenase</keyword>
<dbReference type="Gene3D" id="3.30.70.100">
    <property type="match status" value="1"/>
</dbReference>
<dbReference type="GO" id="GO:0004497">
    <property type="term" value="F:monooxygenase activity"/>
    <property type="evidence" value="ECO:0007669"/>
    <property type="project" value="UniProtKB-KW"/>
</dbReference>
<evidence type="ECO:0000259" key="1">
    <source>
        <dbReference type="PROSITE" id="PS51725"/>
    </source>
</evidence>
<dbReference type="Proteomes" id="UP000682967">
    <property type="component" value="Plasmid pHsi540"/>
</dbReference>
<gene>
    <name evidence="2" type="ORF">C436_19071</name>
    <name evidence="3" type="ORF">KDQ40_17740</name>
</gene>
<dbReference type="PATRIC" id="fig|662476.7.peg.3808"/>
<evidence type="ECO:0000313" key="5">
    <source>
        <dbReference type="Proteomes" id="UP000682967"/>
    </source>
</evidence>
<dbReference type="KEGG" id="hsin:KDQ40_17740"/>
<dbReference type="RefSeq" id="WP_004966401.1">
    <property type="nucleotide sequence ID" value="NZ_AOLR01000046.1"/>
</dbReference>
<evidence type="ECO:0000313" key="3">
    <source>
        <dbReference type="EMBL" id="QUJ74291.1"/>
    </source>
</evidence>
<evidence type="ECO:0000313" key="4">
    <source>
        <dbReference type="Proteomes" id="UP000011659"/>
    </source>
</evidence>
<keyword evidence="2" id="KW-0560">Oxidoreductase</keyword>
<dbReference type="PANTHER" id="PTHR33336">
    <property type="entry name" value="QUINOL MONOOXYGENASE YGIN-RELATED"/>
    <property type="match status" value="1"/>
</dbReference>
<dbReference type="InterPro" id="IPR007138">
    <property type="entry name" value="ABM_dom"/>
</dbReference>
<accession>M0JK88</accession>
<feature type="domain" description="ABM" evidence="1">
    <location>
        <begin position="2"/>
        <end position="91"/>
    </location>
</feature>
<reference evidence="2 4" key="1">
    <citation type="journal article" date="2014" name="PLoS Genet.">
        <title>Phylogenetically driven sequencing of extremely halophilic archaea reveals strategies for static and dynamic osmo-response.</title>
        <authorList>
            <person name="Becker E.A."/>
            <person name="Seitzer P.M."/>
            <person name="Tritt A."/>
            <person name="Larsen D."/>
            <person name="Krusor M."/>
            <person name="Yao A.I."/>
            <person name="Wu D."/>
            <person name="Madern D."/>
            <person name="Eisen J.A."/>
            <person name="Darling A.E."/>
            <person name="Facciotti M.T."/>
        </authorList>
    </citation>
    <scope>NUCLEOTIDE SEQUENCE [LARGE SCALE GENOMIC DNA]</scope>
    <source>
        <strain evidence="2 4">ATCC 33800</strain>
    </source>
</reference>
<protein>
    <submittedName>
        <fullName evidence="2">Antibiotic biosynthesis monooxygenase</fullName>
    </submittedName>
</protein>
<reference evidence="3" key="2">
    <citation type="submission" date="2021-04" db="EMBL/GenBank/DDBJ databases">
        <title>Complete Genome sequence and Methylome Analysis of the Haloarchaeon Haloarcula sinaiiensis.</title>
        <authorList>
            <person name="Fomenkov A."/>
            <person name="DasSarma P."/>
            <person name="DasSarma S."/>
            <person name="Roberts R.J."/>
        </authorList>
    </citation>
    <scope>NUCLEOTIDE SEQUENCE</scope>
    <source>
        <strain evidence="3">ATCC 33800</strain>
        <plasmid evidence="3">pHsi540</plasmid>
    </source>
</reference>